<accession>A0A1L3MRH4</accession>
<dbReference type="EMBL" id="CP016020">
    <property type="protein sequence ID" value="APH04928.1"/>
    <property type="molecule type" value="Genomic_DNA"/>
</dbReference>
<evidence type="ECO:0000313" key="1">
    <source>
        <dbReference type="EMBL" id="APH04928.1"/>
    </source>
</evidence>
<dbReference type="GO" id="GO:0015035">
    <property type="term" value="F:protein-disulfide reductase activity"/>
    <property type="evidence" value="ECO:0007669"/>
    <property type="project" value="InterPro"/>
</dbReference>
<reference evidence="1 2" key="1">
    <citation type="journal article" date="2016" name="Sci. Rep.">
        <title>Complete genome sequence and transcriptomic analysis of a novel marine strain Bacillus weihaiensis reveals the mechanism of brown algae degradation.</title>
        <authorList>
            <person name="Zhu Y."/>
            <person name="Chen P."/>
            <person name="Bao Y."/>
            <person name="Men Y."/>
            <person name="Zeng Y."/>
            <person name="Yang J."/>
            <person name="Sun J."/>
            <person name="Sun Y."/>
        </authorList>
    </citation>
    <scope>NUCLEOTIDE SEQUENCE [LARGE SCALE GENOMIC DNA]</scope>
    <source>
        <strain evidence="1 2">Alg07</strain>
    </source>
</reference>
<dbReference type="Proteomes" id="UP000181936">
    <property type="component" value="Chromosome"/>
</dbReference>
<dbReference type="Pfam" id="PF04134">
    <property type="entry name" value="DCC1-like"/>
    <property type="match status" value="1"/>
</dbReference>
<evidence type="ECO:0008006" key="3">
    <source>
        <dbReference type="Google" id="ProtNLM"/>
    </source>
</evidence>
<dbReference type="InterPro" id="IPR036249">
    <property type="entry name" value="Thioredoxin-like_sf"/>
</dbReference>
<evidence type="ECO:0000313" key="2">
    <source>
        <dbReference type="Proteomes" id="UP000181936"/>
    </source>
</evidence>
<keyword evidence="2" id="KW-1185">Reference proteome</keyword>
<proteinExistence type="predicted"/>
<protein>
    <recommendedName>
        <fullName evidence="3">DUF393 domain-containing protein</fullName>
    </recommendedName>
</protein>
<dbReference type="InterPro" id="IPR007263">
    <property type="entry name" value="DCC1-like"/>
</dbReference>
<dbReference type="STRING" id="1547283.A9C19_09300"/>
<name>A0A1L3MRH4_9BACI</name>
<dbReference type="RefSeq" id="WP_072579723.1">
    <property type="nucleotide sequence ID" value="NZ_CP016020.1"/>
</dbReference>
<sequence>MNKLLVFYDSWCPLCVGVKENIQKFDWFKNVSFISIRDSLDIDISVEKLSKEMHAINKNGNVFVGIDAIAEISFRIPIYFPIWLPLKIISKFKFGLKIYKYIANNRKIVPVNHCNDKCSINSSN</sequence>
<gene>
    <name evidence="1" type="ORF">A9C19_09300</name>
</gene>
<organism evidence="1 2">
    <name type="scientific">Bacillus weihaiensis</name>
    <dbReference type="NCBI Taxonomy" id="1547283"/>
    <lineage>
        <taxon>Bacteria</taxon>
        <taxon>Bacillati</taxon>
        <taxon>Bacillota</taxon>
        <taxon>Bacilli</taxon>
        <taxon>Bacillales</taxon>
        <taxon>Bacillaceae</taxon>
        <taxon>Bacillus</taxon>
    </lineage>
</organism>
<dbReference type="AlphaFoldDB" id="A0A1L3MRH4"/>
<dbReference type="KEGG" id="bwh:A9C19_09300"/>
<dbReference type="OrthoDB" id="1260738at2"/>
<dbReference type="SUPFAM" id="SSF52833">
    <property type="entry name" value="Thioredoxin-like"/>
    <property type="match status" value="1"/>
</dbReference>